<reference evidence="6 7" key="1">
    <citation type="journal article" date="2018" name="Vet. Microbiol.">
        <title>Characterisation of Staphylococcus felis isolated from cats using whole genome sequencing.</title>
        <authorList>
            <person name="Worthing K."/>
            <person name="Pang S."/>
            <person name="Trott D.J."/>
            <person name="Abraham S."/>
            <person name="Coombs G.W."/>
            <person name="Jordan D."/>
            <person name="McIntyre L."/>
            <person name="Davies M.R."/>
            <person name="Norris J."/>
        </authorList>
    </citation>
    <scope>NUCLEOTIDE SEQUENCE [LARGE SCALE GENOMIC DNA]</scope>
    <source>
        <strain evidence="5 6">F25</strain>
        <strain evidence="4 7">F9</strain>
    </source>
</reference>
<dbReference type="PROSITE" id="PS51462">
    <property type="entry name" value="NUDIX"/>
    <property type="match status" value="1"/>
</dbReference>
<comment type="caution">
    <text evidence="4">The sequence shown here is derived from an EMBL/GenBank/DDBJ whole genome shotgun (WGS) entry which is preliminary data.</text>
</comment>
<dbReference type="PROSITE" id="PS00893">
    <property type="entry name" value="NUDIX_BOX"/>
    <property type="match status" value="1"/>
</dbReference>
<evidence type="ECO:0000313" key="4">
    <source>
        <dbReference type="EMBL" id="REI01462.1"/>
    </source>
</evidence>
<evidence type="ECO:0000313" key="8">
    <source>
        <dbReference type="Proteomes" id="UP000597038"/>
    </source>
</evidence>
<dbReference type="Pfam" id="PF00293">
    <property type="entry name" value="NUDIX"/>
    <property type="match status" value="1"/>
</dbReference>
<evidence type="ECO:0000313" key="3">
    <source>
        <dbReference type="EMBL" id="MBH9580187.1"/>
    </source>
</evidence>
<evidence type="ECO:0000259" key="2">
    <source>
        <dbReference type="PROSITE" id="PS51462"/>
    </source>
</evidence>
<dbReference type="OrthoDB" id="9131041at2"/>
<evidence type="ECO:0000313" key="7">
    <source>
        <dbReference type="Proteomes" id="UP000256562"/>
    </source>
</evidence>
<dbReference type="AlphaFoldDB" id="A0A2K3Z9Z0"/>
<dbReference type="NCBIfam" id="TIGR02705">
    <property type="entry name" value="nudix_YtkD"/>
    <property type="match status" value="1"/>
</dbReference>
<dbReference type="InterPro" id="IPR015797">
    <property type="entry name" value="NUDIX_hydrolase-like_dom_sf"/>
</dbReference>
<gene>
    <name evidence="4" type="primary">ytkD</name>
    <name evidence="5" type="ORF">DOS76_11170</name>
    <name evidence="4" type="ORF">DOS83_00300</name>
    <name evidence="3" type="ORF">I9026_02260</name>
</gene>
<dbReference type="GeneID" id="48058652"/>
<dbReference type="Proteomes" id="UP000256337">
    <property type="component" value="Unassembled WGS sequence"/>
</dbReference>
<dbReference type="SUPFAM" id="SSF55811">
    <property type="entry name" value="Nudix"/>
    <property type="match status" value="1"/>
</dbReference>
<dbReference type="KEGG" id="sfq:C7J90_10460"/>
<keyword evidence="1" id="KW-0378">Hydrolase</keyword>
<accession>A0A2K3Z9Z0</accession>
<dbReference type="Proteomes" id="UP000256562">
    <property type="component" value="Unassembled WGS sequence"/>
</dbReference>
<dbReference type="InterPro" id="IPR000086">
    <property type="entry name" value="NUDIX_hydrolase_dom"/>
</dbReference>
<proteinExistence type="predicted"/>
<dbReference type="EMBL" id="JAEDAQ010000002">
    <property type="protein sequence ID" value="MBH9580187.1"/>
    <property type="molecule type" value="Genomic_DNA"/>
</dbReference>
<dbReference type="EMBL" id="QKYD01000162">
    <property type="protein sequence ID" value="REI19360.1"/>
    <property type="molecule type" value="Genomic_DNA"/>
</dbReference>
<dbReference type="InterPro" id="IPR014078">
    <property type="entry name" value="Nudix_YtkD"/>
</dbReference>
<evidence type="ECO:0000313" key="6">
    <source>
        <dbReference type="Proteomes" id="UP000256337"/>
    </source>
</evidence>
<name>A0A2K3Z9Z0_9STAP</name>
<protein>
    <submittedName>
        <fullName evidence="4">Nucleoside triphosphatase YtkD</fullName>
    </submittedName>
</protein>
<evidence type="ECO:0000256" key="1">
    <source>
        <dbReference type="ARBA" id="ARBA00022801"/>
    </source>
</evidence>
<dbReference type="RefSeq" id="WP_103209761.1">
    <property type="nucleotide sequence ID" value="NZ_CAJUZQ010000009.1"/>
</dbReference>
<dbReference type="InterPro" id="IPR020084">
    <property type="entry name" value="NUDIX_hydrolase_CS"/>
</dbReference>
<feature type="domain" description="Nudix hydrolase" evidence="2">
    <location>
        <begin position="22"/>
        <end position="150"/>
    </location>
</feature>
<evidence type="ECO:0000313" key="5">
    <source>
        <dbReference type="EMBL" id="REI19360.1"/>
    </source>
</evidence>
<organism evidence="4 7">
    <name type="scientific">Staphylococcus felis</name>
    <dbReference type="NCBI Taxonomy" id="46127"/>
    <lineage>
        <taxon>Bacteria</taxon>
        <taxon>Bacillati</taxon>
        <taxon>Bacillota</taxon>
        <taxon>Bacilli</taxon>
        <taxon>Bacillales</taxon>
        <taxon>Staphylococcaceae</taxon>
        <taxon>Staphylococcus</taxon>
    </lineage>
</organism>
<keyword evidence="8" id="KW-1185">Reference proteome</keyword>
<reference evidence="3 8" key="2">
    <citation type="submission" date="2020-12" db="EMBL/GenBank/DDBJ databases">
        <title>Genomic analysis of Staphylococcus felis from a cat with skin infection.</title>
        <authorList>
            <person name="Aslantas O."/>
            <person name="Keskin O."/>
            <person name="Buyukaltay K."/>
            <person name="Gullu Yucetepe A."/>
        </authorList>
    </citation>
    <scope>NUCLEOTIDE SEQUENCE [LARGE SCALE GENOMIC DNA]</scope>
    <source>
        <strain evidence="3 8">HARRANVET</strain>
    </source>
</reference>
<dbReference type="Proteomes" id="UP000597038">
    <property type="component" value="Unassembled WGS sequence"/>
</dbReference>
<dbReference type="GO" id="GO:0016787">
    <property type="term" value="F:hydrolase activity"/>
    <property type="evidence" value="ECO:0007669"/>
    <property type="project" value="UniProtKB-KW"/>
</dbReference>
<dbReference type="EMBL" id="QKXQ01000014">
    <property type="protein sequence ID" value="REI01462.1"/>
    <property type="molecule type" value="Genomic_DNA"/>
</dbReference>
<dbReference type="Gene3D" id="3.90.79.10">
    <property type="entry name" value="Nucleoside Triphosphate Pyrophosphohydrolase"/>
    <property type="match status" value="1"/>
</dbReference>
<sequence>MEFRDVNQQHVALDFKYDSDERDGDHVLALPIYKNQLLFTQHLIRGIEFPGGKRELGEKSETALKRELYEETGARFHHAYYIAQYKVFSQKGAFTKDVYVVMVDKIDSKTDYLETKGPILFNSIDDIPHHQKSYLLNDKAILKCVERMIELGFYQ</sequence>